<comment type="caution">
    <text evidence="1">The sequence shown here is derived from an EMBL/GenBank/DDBJ whole genome shotgun (WGS) entry which is preliminary data.</text>
</comment>
<keyword evidence="2" id="KW-1185">Reference proteome</keyword>
<protein>
    <submittedName>
        <fullName evidence="1">Uncharacterized protein</fullName>
    </submittedName>
</protein>
<evidence type="ECO:0000313" key="2">
    <source>
        <dbReference type="Proteomes" id="UP000552709"/>
    </source>
</evidence>
<dbReference type="AlphaFoldDB" id="A0A7W8JXP5"/>
<dbReference type="EMBL" id="JACHFL010000006">
    <property type="protein sequence ID" value="MBB5363656.1"/>
    <property type="molecule type" value="Genomic_DNA"/>
</dbReference>
<reference evidence="1 2" key="1">
    <citation type="submission" date="2020-08" db="EMBL/GenBank/DDBJ databases">
        <title>Genomic Encyclopedia of Type Strains, Phase IV (KMG-IV): sequencing the most valuable type-strain genomes for metagenomic binning, comparative biology and taxonomic classification.</title>
        <authorList>
            <person name="Goeker M."/>
        </authorList>
    </citation>
    <scope>NUCLEOTIDE SEQUENCE [LARGE SCALE GENOMIC DNA]</scope>
    <source>
        <strain evidence="1 2">DSM 27939</strain>
    </source>
</reference>
<proteinExistence type="predicted"/>
<dbReference type="Proteomes" id="UP000552709">
    <property type="component" value="Unassembled WGS sequence"/>
</dbReference>
<sequence>MGPKTVQFTGGLLLHQLTGRALGLPLGQGLNGAVQDMDPQVALLRSR</sequence>
<gene>
    <name evidence="1" type="ORF">HNQ08_002762</name>
</gene>
<accession>A0A7W8JXP5</accession>
<organism evidence="1 2">
    <name type="scientific">Deinococcus humi</name>
    <dbReference type="NCBI Taxonomy" id="662880"/>
    <lineage>
        <taxon>Bacteria</taxon>
        <taxon>Thermotogati</taxon>
        <taxon>Deinococcota</taxon>
        <taxon>Deinococci</taxon>
        <taxon>Deinococcales</taxon>
        <taxon>Deinococcaceae</taxon>
        <taxon>Deinococcus</taxon>
    </lineage>
</organism>
<name>A0A7W8JXP5_9DEIO</name>
<evidence type="ECO:0000313" key="1">
    <source>
        <dbReference type="EMBL" id="MBB5363656.1"/>
    </source>
</evidence>